<dbReference type="GO" id="GO:0004803">
    <property type="term" value="F:transposase activity"/>
    <property type="evidence" value="ECO:0007669"/>
    <property type="project" value="InterPro"/>
</dbReference>
<dbReference type="Proteomes" id="UP000221860">
    <property type="component" value="Unassembled WGS sequence"/>
</dbReference>
<dbReference type="AlphaFoldDB" id="A0A2G1MHG0"/>
<dbReference type="RefSeq" id="WP_099275747.1">
    <property type="nucleotide sequence ID" value="NZ_KZ304955.1"/>
</dbReference>
<keyword evidence="2" id="KW-1185">Reference proteome</keyword>
<name>A0A2G1MHG0_9RHOB</name>
<dbReference type="GO" id="GO:0003677">
    <property type="term" value="F:DNA binding"/>
    <property type="evidence" value="ECO:0007669"/>
    <property type="project" value="InterPro"/>
</dbReference>
<dbReference type="Gene3D" id="1.10.10.10">
    <property type="entry name" value="Winged helix-like DNA-binding domain superfamily/Winged helix DNA-binding domain"/>
    <property type="match status" value="1"/>
</dbReference>
<reference evidence="1 2" key="1">
    <citation type="submission" date="2017-08" db="EMBL/GenBank/DDBJ databases">
        <title>Draft Genome Sequence of Loktanella cinnabarina Strain XM1, Isolated from Coastal Surface Water.</title>
        <authorList>
            <person name="Ma R."/>
            <person name="Wang J."/>
            <person name="Wang Q."/>
            <person name="Ma Z."/>
            <person name="Li J."/>
            <person name="Chen L."/>
        </authorList>
    </citation>
    <scope>NUCLEOTIDE SEQUENCE [LARGE SCALE GENOMIC DNA]</scope>
    <source>
        <strain evidence="1 2">XM1</strain>
    </source>
</reference>
<dbReference type="OrthoDB" id="9803878at2"/>
<dbReference type="InterPro" id="IPR009057">
    <property type="entry name" value="Homeodomain-like_sf"/>
</dbReference>
<dbReference type="Pfam" id="PF01527">
    <property type="entry name" value="HTH_Tnp_1"/>
    <property type="match status" value="1"/>
</dbReference>
<dbReference type="InterPro" id="IPR002514">
    <property type="entry name" value="Transposase_8"/>
</dbReference>
<dbReference type="SUPFAM" id="SSF46689">
    <property type="entry name" value="Homeodomain-like"/>
    <property type="match status" value="1"/>
</dbReference>
<accession>A0A2G1MHG0</accession>
<comment type="caution">
    <text evidence="1">The sequence shown here is derived from an EMBL/GenBank/DDBJ whole genome shotgun (WGS) entry which is preliminary data.</text>
</comment>
<dbReference type="InterPro" id="IPR036388">
    <property type="entry name" value="WH-like_DNA-bd_sf"/>
</dbReference>
<protein>
    <recommendedName>
        <fullName evidence="3">Transposase</fullName>
    </recommendedName>
</protein>
<sequence length="108" mass="11877">MDRKTHMTGSYSAEFRERAVQMVEDHLESYRGRSAAVRDMAQKLGCSSDSLRVWYKQAQRNTGKEAGPTSAEKARIKELAESVIGLFKAEVALLQNSPPYGSHSGSAA</sequence>
<evidence type="ECO:0000313" key="1">
    <source>
        <dbReference type="EMBL" id="PHP28127.1"/>
    </source>
</evidence>
<organism evidence="1 2">
    <name type="scientific">Limimaricola cinnabarinus</name>
    <dbReference type="NCBI Taxonomy" id="1125964"/>
    <lineage>
        <taxon>Bacteria</taxon>
        <taxon>Pseudomonadati</taxon>
        <taxon>Pseudomonadota</taxon>
        <taxon>Alphaproteobacteria</taxon>
        <taxon>Rhodobacterales</taxon>
        <taxon>Paracoccaceae</taxon>
        <taxon>Limimaricola</taxon>
    </lineage>
</organism>
<dbReference type="EMBL" id="NQWH01000008">
    <property type="protein sequence ID" value="PHP28127.1"/>
    <property type="molecule type" value="Genomic_DNA"/>
</dbReference>
<evidence type="ECO:0008006" key="3">
    <source>
        <dbReference type="Google" id="ProtNLM"/>
    </source>
</evidence>
<dbReference type="GO" id="GO:0006313">
    <property type="term" value="P:DNA transposition"/>
    <property type="evidence" value="ECO:0007669"/>
    <property type="project" value="InterPro"/>
</dbReference>
<evidence type="ECO:0000313" key="2">
    <source>
        <dbReference type="Proteomes" id="UP000221860"/>
    </source>
</evidence>
<proteinExistence type="predicted"/>
<gene>
    <name evidence="1" type="ORF">CJ301_07015</name>
</gene>